<dbReference type="PANTHER" id="PTHR22990">
    <property type="entry name" value="F-BOX ONLY PROTEIN"/>
    <property type="match status" value="1"/>
</dbReference>
<dbReference type="NCBIfam" id="TIGR04247">
    <property type="entry name" value="NosD_copper_fam"/>
    <property type="match status" value="1"/>
</dbReference>
<feature type="domain" description="Periplasmic copper-binding protein NosD beta helix" evidence="5">
    <location>
        <begin position="152"/>
        <end position="338"/>
    </location>
</feature>
<keyword evidence="2" id="KW-0677">Repeat</keyword>
<keyword evidence="3" id="KW-0833">Ubl conjugation pathway</keyword>
<evidence type="ECO:0000256" key="4">
    <source>
        <dbReference type="SAM" id="Phobius"/>
    </source>
</evidence>
<dbReference type="EMBL" id="BASE01000060">
    <property type="protein sequence ID" value="GAM14568.1"/>
    <property type="molecule type" value="Genomic_DNA"/>
</dbReference>
<name>A0A0A8X3Q8_MESS1</name>
<sequence length="437" mass="49540">MNRLLILFVGIGVWIFSTLPVSADVSLQKLIDETPINGELILENKQYEGNIEITKPITIIGQKDTTIRGDGKGNVVLVKASNVIMKNLTIEHGSLNRSSDEEYSGIRTMGEHNQFINLVIHDVYHGLYINSSNHTLVKNVTVTGQGTGKLGSQGNGIQLVRTSNNIIEDCTISKTRDGIYVEYADKNVIRNNYVSETRYGLHYMYSNDNTFYRNRFNKNTGGAAIMHSQNILLKENQFSFNQGSRSFGLIIQTSTNNTVLDNEFYLNQRGIYLEQSKQNKIEGNKFFHNDIGVELWTTSTSQVFTKNHFEQNIANVLTIGAESYNQWNLNGKGNYWGTELSVLDLDQNQIGDSPVEYKSSLYKLVEDNELAYLFLKSPAIKIYEKINEVLSTQKVMVVDEFPLIEKEKESAPWMLLFIPAIAIAGWIFTKKRRSRLS</sequence>
<accession>A0A0A8X3Q8</accession>
<evidence type="ECO:0000313" key="6">
    <source>
        <dbReference type="EMBL" id="GAM14568.1"/>
    </source>
</evidence>
<dbReference type="InterPro" id="IPR011050">
    <property type="entry name" value="Pectin_lyase_fold/virulence"/>
</dbReference>
<evidence type="ECO:0000256" key="2">
    <source>
        <dbReference type="ARBA" id="ARBA00022737"/>
    </source>
</evidence>
<dbReference type="SUPFAM" id="SSF51126">
    <property type="entry name" value="Pectin lyase-like"/>
    <property type="match status" value="1"/>
</dbReference>
<dbReference type="Gene3D" id="2.160.20.10">
    <property type="entry name" value="Single-stranded right-handed beta-helix, Pectin lyase-like"/>
    <property type="match status" value="1"/>
</dbReference>
<gene>
    <name evidence="6" type="ORF">SAMD00020551_2719</name>
</gene>
<keyword evidence="4" id="KW-0472">Membrane</keyword>
<reference evidence="6 7" key="1">
    <citation type="submission" date="2013-06" db="EMBL/GenBank/DDBJ databases">
        <title>Whole genome shotgun sequence of Bacillus selenatarsenatis SF-1.</title>
        <authorList>
            <person name="Kuroda M."/>
            <person name="Sei K."/>
            <person name="Yamashita M."/>
            <person name="Ike M."/>
        </authorList>
    </citation>
    <scope>NUCLEOTIDE SEQUENCE [LARGE SCALE GENOMIC DNA]</scope>
    <source>
        <strain evidence="6 7">SF-1</strain>
    </source>
</reference>
<evidence type="ECO:0000259" key="5">
    <source>
        <dbReference type="Pfam" id="PF05048"/>
    </source>
</evidence>
<organism evidence="6 7">
    <name type="scientific">Mesobacillus selenatarsenatis (strain DSM 18680 / JCM 14380 / FERM P-15431 / SF-1)</name>
    <dbReference type="NCBI Taxonomy" id="1321606"/>
    <lineage>
        <taxon>Bacteria</taxon>
        <taxon>Bacillati</taxon>
        <taxon>Bacillota</taxon>
        <taxon>Bacilli</taxon>
        <taxon>Bacillales</taxon>
        <taxon>Bacillaceae</taxon>
        <taxon>Mesobacillus</taxon>
    </lineage>
</organism>
<keyword evidence="4" id="KW-0812">Transmembrane</keyword>
<dbReference type="SMART" id="SM00710">
    <property type="entry name" value="PbH1"/>
    <property type="match status" value="8"/>
</dbReference>
<dbReference type="InterPro" id="IPR051550">
    <property type="entry name" value="SCF-Subunits/Alg-Epimerases"/>
</dbReference>
<dbReference type="NCBIfam" id="TIGR03804">
    <property type="entry name" value="para_beta_helix"/>
    <property type="match status" value="3"/>
</dbReference>
<protein>
    <submittedName>
        <fullName evidence="6">Nitrous oxide reductase maturation protein NosD</fullName>
    </submittedName>
</protein>
<dbReference type="Proteomes" id="UP000031014">
    <property type="component" value="Unassembled WGS sequence"/>
</dbReference>
<dbReference type="OrthoDB" id="159063at2"/>
<keyword evidence="7" id="KW-1185">Reference proteome</keyword>
<dbReference type="InterPro" id="IPR022441">
    <property type="entry name" value="Para_beta_helix_rpt-2"/>
</dbReference>
<dbReference type="STRING" id="1321606.SAMD00020551_2719"/>
<dbReference type="AlphaFoldDB" id="A0A0A8X3Q8"/>
<dbReference type="InterPro" id="IPR006626">
    <property type="entry name" value="PbH1"/>
</dbReference>
<comment type="caution">
    <text evidence="6">The sequence shown here is derived from an EMBL/GenBank/DDBJ whole genome shotgun (WGS) entry which is preliminary data.</text>
</comment>
<evidence type="ECO:0000313" key="7">
    <source>
        <dbReference type="Proteomes" id="UP000031014"/>
    </source>
</evidence>
<dbReference type="PANTHER" id="PTHR22990:SF15">
    <property type="entry name" value="F-BOX ONLY PROTEIN 10"/>
    <property type="match status" value="1"/>
</dbReference>
<dbReference type="InterPro" id="IPR026464">
    <property type="entry name" value="NosD_copper_fam"/>
</dbReference>
<comment type="pathway">
    <text evidence="1">Protein modification; protein ubiquitination.</text>
</comment>
<keyword evidence="4" id="KW-1133">Transmembrane helix</keyword>
<dbReference type="Pfam" id="PF05048">
    <property type="entry name" value="NosD"/>
    <property type="match status" value="1"/>
</dbReference>
<proteinExistence type="predicted"/>
<feature type="transmembrane region" description="Helical" evidence="4">
    <location>
        <begin position="411"/>
        <end position="429"/>
    </location>
</feature>
<dbReference type="InterPro" id="IPR007742">
    <property type="entry name" value="NosD_dom"/>
</dbReference>
<evidence type="ECO:0000256" key="3">
    <source>
        <dbReference type="ARBA" id="ARBA00022786"/>
    </source>
</evidence>
<dbReference type="InterPro" id="IPR012334">
    <property type="entry name" value="Pectin_lyas_fold"/>
</dbReference>
<dbReference type="RefSeq" id="WP_041966304.1">
    <property type="nucleotide sequence ID" value="NZ_BASE01000060.1"/>
</dbReference>
<evidence type="ECO:0000256" key="1">
    <source>
        <dbReference type="ARBA" id="ARBA00004906"/>
    </source>
</evidence>